<evidence type="ECO:0008006" key="6">
    <source>
        <dbReference type="Google" id="ProtNLM"/>
    </source>
</evidence>
<feature type="domain" description="Kinetoplastid PH-like" evidence="3">
    <location>
        <begin position="741"/>
        <end position="869"/>
    </location>
</feature>
<dbReference type="EMBL" id="AUPL01006565">
    <property type="protein sequence ID" value="ESL05773.1"/>
    <property type="molecule type" value="Genomic_DNA"/>
</dbReference>
<dbReference type="InterPro" id="IPR058803">
    <property type="entry name" value="PH_38"/>
</dbReference>
<dbReference type="AlphaFoldDB" id="A0A061ISF1"/>
<feature type="compositionally biased region" description="Basic and acidic residues" evidence="1">
    <location>
        <begin position="322"/>
        <end position="332"/>
    </location>
</feature>
<comment type="caution">
    <text evidence="4">The sequence shown here is derived from an EMBL/GenBank/DDBJ whole genome shotgun (WGS) entry which is preliminary data.</text>
</comment>
<accession>A0A061ISF1</accession>
<dbReference type="Proteomes" id="UP000031737">
    <property type="component" value="Unassembled WGS sequence"/>
</dbReference>
<evidence type="ECO:0000313" key="4">
    <source>
        <dbReference type="EMBL" id="ESL05773.1"/>
    </source>
</evidence>
<feature type="region of interest" description="Disordered" evidence="1">
    <location>
        <begin position="299"/>
        <end position="349"/>
    </location>
</feature>
<feature type="compositionally biased region" description="Low complexity" evidence="1">
    <location>
        <begin position="338"/>
        <end position="349"/>
    </location>
</feature>
<evidence type="ECO:0000259" key="2">
    <source>
        <dbReference type="Pfam" id="PF25401"/>
    </source>
</evidence>
<name>A0A061ISF1_TRYRA</name>
<evidence type="ECO:0000313" key="5">
    <source>
        <dbReference type="Proteomes" id="UP000031737"/>
    </source>
</evidence>
<dbReference type="Pfam" id="PF25401">
    <property type="entry name" value="PH_27"/>
    <property type="match status" value="1"/>
</dbReference>
<dbReference type="Pfam" id="PF26289">
    <property type="entry name" value="PH_38"/>
    <property type="match status" value="1"/>
</dbReference>
<proteinExistence type="predicted"/>
<dbReference type="InterPro" id="IPR057417">
    <property type="entry name" value="PH-like_trypanosoma"/>
</dbReference>
<reference evidence="4 5" key="1">
    <citation type="submission" date="2013-07" db="EMBL/GenBank/DDBJ databases">
        <authorList>
            <person name="Stoco P.H."/>
            <person name="Wagner G."/>
            <person name="Gerber A."/>
            <person name="Zaha A."/>
            <person name="Thompson C."/>
            <person name="Bartholomeu D.C."/>
            <person name="Luckemeyer D.D."/>
            <person name="Bahia D."/>
            <person name="Loreto E."/>
            <person name="Prestes E.B."/>
            <person name="Lima F.M."/>
            <person name="Rodrigues-Luiz G."/>
            <person name="Vallejo G.A."/>
            <person name="Filho J.F."/>
            <person name="Monteiro K.M."/>
            <person name="Tyler K.M."/>
            <person name="de Almeida L.G."/>
            <person name="Ortiz M.F."/>
            <person name="Siervo M.A."/>
            <person name="de Moraes M.H."/>
            <person name="Cunha O.L."/>
            <person name="Mendonca-Neto R."/>
            <person name="Silva R."/>
            <person name="Teixeira S.M."/>
            <person name="Murta S.M."/>
            <person name="Sincero T.C."/>
            <person name="Mendes T.A."/>
            <person name="Urmenyi T.P."/>
            <person name="Silva V.G."/>
            <person name="da Rocha W.D."/>
            <person name="Andersson B."/>
            <person name="Romanha A.J."/>
            <person name="Steindel M."/>
            <person name="de Vasconcelos A.T."/>
            <person name="Grisard E.C."/>
        </authorList>
    </citation>
    <scope>NUCLEOTIDE SEQUENCE [LARGE SCALE GENOMIC DNA]</scope>
    <source>
        <strain evidence="4 5">SC58</strain>
    </source>
</reference>
<dbReference type="OrthoDB" id="240874at2759"/>
<evidence type="ECO:0000256" key="1">
    <source>
        <dbReference type="SAM" id="MobiDB-lite"/>
    </source>
</evidence>
<keyword evidence="5" id="KW-1185">Reference proteome</keyword>
<protein>
    <recommendedName>
        <fullName evidence="6">PH domain-containing protein</fullName>
    </recommendedName>
</protein>
<dbReference type="VEuPathDB" id="TriTrypDB:TRSC58_06565"/>
<feature type="domain" description="PH-like" evidence="2">
    <location>
        <begin position="3"/>
        <end position="109"/>
    </location>
</feature>
<sequence length="873" mass="94504">MDWKHASMSGSLTWVKDTTSSSTRATLYSELSPTLIVGLTLHDCAPVDYVKFSTVTSVMHTAPHTVKLHLGDAAQLSLIAPDSQACLQWIGAINLALSGKKGGPGSVRKTASRGEKQALHEHSVFTAGSGVAEVSAWRGPQKVPHTKGTNNISNDTSEMRDGACVSLKAHTVTDENADPNGGVTVRRPHDASTHTLHSMLKSLDFAHSPQLSALHGEPERTMLPHLTEDDAFLPSCQERLTETAAVSNMTGPNVSCIGSAVDAFQEMRKGDAAFWGKVPQDEKHLSALGTCQLKQCGSTGDASSAAPLDGVELHQPAVSLTSEDRGVMRRESSPTTDLSSPEPSRESLSFGVAGRELFESRLPVKAEYSIHSEVGARDGSEELIHGDAAPYERYVDADSVSNGARWGIMAPLSKELLSPNHAGPASFRQEAATRTCRSYQFSQGNLTHADTDMTMQGKIGMEGGRRGVSGRDELVEDPRSCQVNEFVTHSAWRLPGSARLSLDGQGLPETSVLDRPGGECTYHGKRTKTSGSQRALAESIINRIINVSPRSAPRGNSSSVVLSSGIDTPSVRLPSWERDGYYRPIEAAVAVVPRESTSGARDVLGRPSSMESAWPQNVAARCSARDALPTKQRRVGPPLLALTYTELDRGNSPRTVKGYAHKSYTAMSSPAYRRLEEHNYYNAAWLSSLGGVRAVRGESTSPRSHRKVVQGVLSRDSGRVSRRNQLRCKVKSEAPQLTAHFLMEPALFKKHQIQGHGCSEHYVCMTEDCAYIVCIPAREFEARCATRQRGLASLEEVMRVYGEGCRAMALGNIDHVSLGTEEEWIHALELQAVGLDRLVCVVSRSHAFVLEAATAAGANNFMEAWNAFLFKYA</sequence>
<gene>
    <name evidence="4" type="ORF">TRSC58_06565</name>
</gene>
<organism evidence="4 5">
    <name type="scientific">Trypanosoma rangeli SC58</name>
    <dbReference type="NCBI Taxonomy" id="429131"/>
    <lineage>
        <taxon>Eukaryota</taxon>
        <taxon>Discoba</taxon>
        <taxon>Euglenozoa</taxon>
        <taxon>Kinetoplastea</taxon>
        <taxon>Metakinetoplastina</taxon>
        <taxon>Trypanosomatida</taxon>
        <taxon>Trypanosomatidae</taxon>
        <taxon>Trypanosoma</taxon>
        <taxon>Herpetosoma</taxon>
    </lineage>
</organism>
<evidence type="ECO:0000259" key="3">
    <source>
        <dbReference type="Pfam" id="PF26289"/>
    </source>
</evidence>